<sequence>MTEIIETKTELPAKADIATGGKMGALIPQGVDETFRLAEGLVMGGGAPKGMNKMQAFTAIAKGLEVGFAPMQALATIASINGRLSIYGDGLIAIARRGGNRVKETLEGNADARIATCTITRADTGEVITRSFSVQDAKRAKLWQKPGPWSQYPDRMLAARARAFAIRDGLADKLFGLHVAEEVQDIPQEAAVSPSDPPESVSRLQRRLGTAGAPDDASGAHDDKQDRLSEAMALMEDAMTPDGVAQHVDHAVEDDDPSGDFDDDFNPRDPADQQGRAA</sequence>
<reference evidence="2" key="1">
    <citation type="journal article" date="2014" name="Int. J. Syst. Evol. Microbiol.">
        <title>Complete genome of a new Firmicutes species belonging to the dominant human colonic microbiota ('Ruminococcus bicirculans') reveals two chromosomes and a selective capacity to utilize plant glucans.</title>
        <authorList>
            <consortium name="NISC Comparative Sequencing Program"/>
            <person name="Wegmann U."/>
            <person name="Louis P."/>
            <person name="Goesmann A."/>
            <person name="Henrissat B."/>
            <person name="Duncan S.H."/>
            <person name="Flint H.J."/>
        </authorList>
    </citation>
    <scope>NUCLEOTIDE SEQUENCE</scope>
    <source>
        <strain evidence="2">NBRC 108216</strain>
    </source>
</reference>
<evidence type="ECO:0008006" key="4">
    <source>
        <dbReference type="Google" id="ProtNLM"/>
    </source>
</evidence>
<feature type="compositionally biased region" description="Basic and acidic residues" evidence="1">
    <location>
        <begin position="218"/>
        <end position="229"/>
    </location>
</feature>
<comment type="caution">
    <text evidence="2">The sequence shown here is derived from an EMBL/GenBank/DDBJ whole genome shotgun (WGS) entry which is preliminary data.</text>
</comment>
<reference evidence="2" key="2">
    <citation type="submission" date="2023-01" db="EMBL/GenBank/DDBJ databases">
        <title>Draft genome sequence of Algimonas porphyrae strain NBRC 108216.</title>
        <authorList>
            <person name="Sun Q."/>
            <person name="Mori K."/>
        </authorList>
    </citation>
    <scope>NUCLEOTIDE SEQUENCE</scope>
    <source>
        <strain evidence="2">NBRC 108216</strain>
    </source>
</reference>
<name>A0ABQ5V071_9PROT</name>
<dbReference type="Proteomes" id="UP001161390">
    <property type="component" value="Unassembled WGS sequence"/>
</dbReference>
<protein>
    <recommendedName>
        <fullName evidence="4">RecT-like ssDNA binding protein</fullName>
    </recommendedName>
</protein>
<gene>
    <name evidence="2" type="ORF">GCM10007854_13120</name>
</gene>
<dbReference type="RefSeq" id="WP_284370849.1">
    <property type="nucleotide sequence ID" value="NZ_BSNJ01000002.1"/>
</dbReference>
<evidence type="ECO:0000256" key="1">
    <source>
        <dbReference type="SAM" id="MobiDB-lite"/>
    </source>
</evidence>
<feature type="compositionally biased region" description="Acidic residues" evidence="1">
    <location>
        <begin position="252"/>
        <end position="264"/>
    </location>
</feature>
<keyword evidence="3" id="KW-1185">Reference proteome</keyword>
<dbReference type="EMBL" id="BSNJ01000002">
    <property type="protein sequence ID" value="GLQ20357.1"/>
    <property type="molecule type" value="Genomic_DNA"/>
</dbReference>
<evidence type="ECO:0000313" key="2">
    <source>
        <dbReference type="EMBL" id="GLQ20357.1"/>
    </source>
</evidence>
<proteinExistence type="predicted"/>
<accession>A0ABQ5V071</accession>
<organism evidence="2 3">
    <name type="scientific">Algimonas porphyrae</name>
    <dbReference type="NCBI Taxonomy" id="1128113"/>
    <lineage>
        <taxon>Bacteria</taxon>
        <taxon>Pseudomonadati</taxon>
        <taxon>Pseudomonadota</taxon>
        <taxon>Alphaproteobacteria</taxon>
        <taxon>Maricaulales</taxon>
        <taxon>Robiginitomaculaceae</taxon>
        <taxon>Algimonas</taxon>
    </lineage>
</organism>
<evidence type="ECO:0000313" key="3">
    <source>
        <dbReference type="Proteomes" id="UP001161390"/>
    </source>
</evidence>
<feature type="region of interest" description="Disordered" evidence="1">
    <location>
        <begin position="188"/>
        <end position="278"/>
    </location>
</feature>